<evidence type="ECO:0000259" key="7">
    <source>
        <dbReference type="Pfam" id="PF24986"/>
    </source>
</evidence>
<dbReference type="AlphaFoldDB" id="A0A3D8PQL5"/>
<comment type="function">
    <text evidence="5">An accessory protein needed during the final step in the assembly of 30S ribosomal subunit, possibly for assembly of the head region. Essential for efficient processing of 16S rRNA. May be needed both before and after RbfA during the maturation of 16S rRNA. It has affinity for free ribosomal 30S subunits but not for 70S ribosomes.</text>
</comment>
<dbReference type="SUPFAM" id="SSF50346">
    <property type="entry name" value="PRC-barrel domain"/>
    <property type="match status" value="1"/>
</dbReference>
<comment type="domain">
    <text evidence="5">The PRC barrel domain binds ribosomal protein uS19.</text>
</comment>
<feature type="domain" description="Ribosome maturation factor RimM PRC barrel" evidence="7">
    <location>
        <begin position="102"/>
        <end position="169"/>
    </location>
</feature>
<dbReference type="OrthoDB" id="9810331at2"/>
<dbReference type="GO" id="GO:0006364">
    <property type="term" value="P:rRNA processing"/>
    <property type="evidence" value="ECO:0007669"/>
    <property type="project" value="UniProtKB-UniRule"/>
</dbReference>
<comment type="subunit">
    <text evidence="5">Binds ribosomal protein uS19.</text>
</comment>
<dbReference type="HAMAP" id="MF_00014">
    <property type="entry name" value="Ribosome_mat_RimM"/>
    <property type="match status" value="1"/>
</dbReference>
<dbReference type="InterPro" id="IPR009000">
    <property type="entry name" value="Transl_B-barrel_sf"/>
</dbReference>
<dbReference type="Pfam" id="PF24986">
    <property type="entry name" value="PRC_RimM"/>
    <property type="match status" value="1"/>
</dbReference>
<dbReference type="Gene3D" id="2.40.30.60">
    <property type="entry name" value="RimM"/>
    <property type="match status" value="1"/>
</dbReference>
<comment type="subcellular location">
    <subcellularLocation>
        <location evidence="5">Cytoplasm</location>
    </subcellularLocation>
</comment>
<organism evidence="8 9">
    <name type="scientific">Oceanobacillus chungangensis</name>
    <dbReference type="NCBI Taxonomy" id="1229152"/>
    <lineage>
        <taxon>Bacteria</taxon>
        <taxon>Bacillati</taxon>
        <taxon>Bacillota</taxon>
        <taxon>Bacilli</taxon>
        <taxon>Bacillales</taxon>
        <taxon>Bacillaceae</taxon>
        <taxon>Oceanobacillus</taxon>
    </lineage>
</organism>
<evidence type="ECO:0000259" key="6">
    <source>
        <dbReference type="Pfam" id="PF01782"/>
    </source>
</evidence>
<name>A0A3D8PQL5_9BACI</name>
<feature type="domain" description="RimM N-terminal" evidence="6">
    <location>
        <begin position="8"/>
        <end position="90"/>
    </location>
</feature>
<dbReference type="InterPro" id="IPR002676">
    <property type="entry name" value="RimM_N"/>
</dbReference>
<dbReference type="GO" id="GO:0005840">
    <property type="term" value="C:ribosome"/>
    <property type="evidence" value="ECO:0007669"/>
    <property type="project" value="InterPro"/>
</dbReference>
<evidence type="ECO:0000256" key="1">
    <source>
        <dbReference type="ARBA" id="ARBA00022490"/>
    </source>
</evidence>
<dbReference type="GO" id="GO:0043022">
    <property type="term" value="F:ribosome binding"/>
    <property type="evidence" value="ECO:0007669"/>
    <property type="project" value="InterPro"/>
</dbReference>
<dbReference type="RefSeq" id="WP_115749923.1">
    <property type="nucleotide sequence ID" value="NZ_PIOD01000011.1"/>
</dbReference>
<accession>A0A3D8PQL5</accession>
<dbReference type="SUPFAM" id="SSF50447">
    <property type="entry name" value="Translation proteins"/>
    <property type="match status" value="1"/>
</dbReference>
<evidence type="ECO:0000256" key="5">
    <source>
        <dbReference type="HAMAP-Rule" id="MF_00014"/>
    </source>
</evidence>
<dbReference type="InterPro" id="IPR011961">
    <property type="entry name" value="RimM"/>
</dbReference>
<dbReference type="NCBIfam" id="TIGR02273">
    <property type="entry name" value="16S_RimM"/>
    <property type="match status" value="1"/>
</dbReference>
<dbReference type="InterPro" id="IPR011033">
    <property type="entry name" value="PRC_barrel-like_sf"/>
</dbReference>
<dbReference type="InterPro" id="IPR036976">
    <property type="entry name" value="RimM_N_sf"/>
</dbReference>
<proteinExistence type="inferred from homology"/>
<sequence>MEDKMFNIGKIVNTHGIRGEVKVHRITDFEERFAVGKTVYIEKENGTLLELIIVGHRMHKGFDLIQFEGLNNINDVEQFKGLKLKISEEQQSQLDEHEYYYHEIIGCEVHTTSGDKLGVIKEILSPGANDVWVVKQEKGKDLLIPYIEEVVKEIDVEAKKIVIEPMEGLLE</sequence>
<keyword evidence="9" id="KW-1185">Reference proteome</keyword>
<keyword evidence="1 5" id="KW-0963">Cytoplasm</keyword>
<keyword evidence="3 5" id="KW-0698">rRNA processing</keyword>
<dbReference type="Pfam" id="PF01782">
    <property type="entry name" value="RimM"/>
    <property type="match status" value="1"/>
</dbReference>
<dbReference type="EMBL" id="PIOD01000011">
    <property type="protein sequence ID" value="RDW17857.1"/>
    <property type="molecule type" value="Genomic_DNA"/>
</dbReference>
<dbReference type="Proteomes" id="UP000256520">
    <property type="component" value="Unassembled WGS sequence"/>
</dbReference>
<dbReference type="GO" id="GO:0005737">
    <property type="term" value="C:cytoplasm"/>
    <property type="evidence" value="ECO:0007669"/>
    <property type="project" value="UniProtKB-SubCell"/>
</dbReference>
<dbReference type="PANTHER" id="PTHR33692:SF1">
    <property type="entry name" value="RIBOSOME MATURATION FACTOR RIMM"/>
    <property type="match status" value="1"/>
</dbReference>
<dbReference type="PANTHER" id="PTHR33692">
    <property type="entry name" value="RIBOSOME MATURATION FACTOR RIMM"/>
    <property type="match status" value="1"/>
</dbReference>
<protein>
    <recommendedName>
        <fullName evidence="5">Ribosome maturation factor RimM</fullName>
    </recommendedName>
</protein>
<dbReference type="Gene3D" id="2.30.30.240">
    <property type="entry name" value="PRC-barrel domain"/>
    <property type="match status" value="1"/>
</dbReference>
<evidence type="ECO:0000313" key="9">
    <source>
        <dbReference type="Proteomes" id="UP000256520"/>
    </source>
</evidence>
<gene>
    <name evidence="5" type="primary">rimM</name>
    <name evidence="8" type="ORF">CWR45_11025</name>
</gene>
<keyword evidence="4 5" id="KW-0143">Chaperone</keyword>
<dbReference type="GO" id="GO:0042274">
    <property type="term" value="P:ribosomal small subunit biogenesis"/>
    <property type="evidence" value="ECO:0007669"/>
    <property type="project" value="UniProtKB-UniRule"/>
</dbReference>
<comment type="caution">
    <text evidence="8">The sequence shown here is derived from an EMBL/GenBank/DDBJ whole genome shotgun (WGS) entry which is preliminary data.</text>
</comment>
<keyword evidence="2 5" id="KW-0690">Ribosome biogenesis</keyword>
<dbReference type="InterPro" id="IPR056792">
    <property type="entry name" value="PRC_RimM"/>
</dbReference>
<evidence type="ECO:0000256" key="2">
    <source>
        <dbReference type="ARBA" id="ARBA00022517"/>
    </source>
</evidence>
<comment type="similarity">
    <text evidence="5">Belongs to the RimM family.</text>
</comment>
<reference evidence="9" key="1">
    <citation type="submission" date="2017-11" db="EMBL/GenBank/DDBJ databases">
        <authorList>
            <person name="Zhu W."/>
        </authorList>
    </citation>
    <scope>NUCLEOTIDE SEQUENCE [LARGE SCALE GENOMIC DNA]</scope>
    <source>
        <strain evidence="9">CAU 1051</strain>
    </source>
</reference>
<evidence type="ECO:0000313" key="8">
    <source>
        <dbReference type="EMBL" id="RDW17857.1"/>
    </source>
</evidence>
<evidence type="ECO:0000256" key="4">
    <source>
        <dbReference type="ARBA" id="ARBA00023186"/>
    </source>
</evidence>
<evidence type="ECO:0000256" key="3">
    <source>
        <dbReference type="ARBA" id="ARBA00022552"/>
    </source>
</evidence>